<feature type="transmembrane region" description="Helical" evidence="6">
    <location>
        <begin position="150"/>
        <end position="176"/>
    </location>
</feature>
<organism evidence="7 8">
    <name type="scientific">Acholeplasma laidlawii</name>
    <dbReference type="NCBI Taxonomy" id="2148"/>
    <lineage>
        <taxon>Bacteria</taxon>
        <taxon>Bacillati</taxon>
        <taxon>Mycoplasmatota</taxon>
        <taxon>Mollicutes</taxon>
        <taxon>Acholeplasmatales</taxon>
        <taxon>Acholeplasmataceae</taxon>
        <taxon>Acholeplasma</taxon>
    </lineage>
</organism>
<comment type="subcellular location">
    <subcellularLocation>
        <location evidence="1">Membrane</location>
        <topology evidence="1">Multi-pass membrane protein</topology>
    </subcellularLocation>
</comment>
<dbReference type="OMA" id="VATADTW"/>
<gene>
    <name evidence="7" type="ORF">FNV44_06615</name>
</gene>
<comment type="similarity">
    <text evidence="2">Belongs to the TMEM19 family.</text>
</comment>
<dbReference type="InterPro" id="IPR002794">
    <property type="entry name" value="DUF92_TMEM19"/>
</dbReference>
<evidence type="ECO:0000256" key="2">
    <source>
        <dbReference type="ARBA" id="ARBA00009012"/>
    </source>
</evidence>
<feature type="transmembrane region" description="Helical" evidence="6">
    <location>
        <begin position="6"/>
        <end position="24"/>
    </location>
</feature>
<evidence type="ECO:0000256" key="1">
    <source>
        <dbReference type="ARBA" id="ARBA00004141"/>
    </source>
</evidence>
<evidence type="ECO:0000313" key="7">
    <source>
        <dbReference type="EMBL" id="TRX99368.1"/>
    </source>
</evidence>
<evidence type="ECO:0000313" key="8">
    <source>
        <dbReference type="Proteomes" id="UP000315938"/>
    </source>
</evidence>
<sequence>MNEHMFVPYIIGLLLSLSVAFVAYKKRSLTVSGFITASIVGMLFYVFGTFIAWSILIFFFISSSIISKFNKNEKEKYGRDYIQVISNSIVSLFFLTLYYFLHDLTYLVVAVVAIAASTADTWASEIGSLSKGKTYSILTFKAMEKGLSGAVSMLGVVASFLGALVISLMFSALYFLTEEFSLNLLTEFSVIITISGFLGSILDSYLGVFLQAKYKDIKSGKIAEMISNTEQFILISGKKFINNSTVNFIMVLTISVVTYLLLVI</sequence>
<keyword evidence="3 6" id="KW-0812">Transmembrane</keyword>
<proteinExistence type="inferred from homology"/>
<dbReference type="GO" id="GO:0016020">
    <property type="term" value="C:membrane"/>
    <property type="evidence" value="ECO:0007669"/>
    <property type="project" value="UniProtKB-SubCell"/>
</dbReference>
<dbReference type="PANTHER" id="PTHR13353">
    <property type="entry name" value="TRANSMEMBRANE PROTEIN 19"/>
    <property type="match status" value="1"/>
</dbReference>
<protein>
    <submittedName>
        <fullName evidence="7">DUF92 domain-containing protein</fullName>
    </submittedName>
</protein>
<keyword evidence="5 6" id="KW-0472">Membrane</keyword>
<comment type="caution">
    <text evidence="7">The sequence shown here is derived from an EMBL/GenBank/DDBJ whole genome shotgun (WGS) entry which is preliminary data.</text>
</comment>
<feature type="transmembrane region" description="Helical" evidence="6">
    <location>
        <begin position="240"/>
        <end position="262"/>
    </location>
</feature>
<reference evidence="7 8" key="1">
    <citation type="submission" date="2019-07" db="EMBL/GenBank/DDBJ databases">
        <title>Genome sequence of Acholeplasma laidlawii strain with increased resistance to erythromycin.</title>
        <authorList>
            <person name="Medvedeva E.S."/>
            <person name="Baranova N.B."/>
            <person name="Siniagina M.N."/>
            <person name="Mouzykantov A."/>
            <person name="Chernova O.A."/>
            <person name="Chernov V.M."/>
        </authorList>
    </citation>
    <scope>NUCLEOTIDE SEQUENCE [LARGE SCALE GENOMIC DNA]</scope>
    <source>
        <strain evidence="7 8">PG8REry</strain>
    </source>
</reference>
<dbReference type="EMBL" id="VKID01000002">
    <property type="protein sequence ID" value="TRX99368.1"/>
    <property type="molecule type" value="Genomic_DNA"/>
</dbReference>
<dbReference type="AlphaFoldDB" id="A0A553IGN8"/>
<evidence type="ECO:0000256" key="3">
    <source>
        <dbReference type="ARBA" id="ARBA00022692"/>
    </source>
</evidence>
<evidence type="ECO:0000256" key="5">
    <source>
        <dbReference type="ARBA" id="ARBA00023136"/>
    </source>
</evidence>
<feature type="transmembrane region" description="Helical" evidence="6">
    <location>
        <begin position="188"/>
        <end position="210"/>
    </location>
</feature>
<evidence type="ECO:0000256" key="4">
    <source>
        <dbReference type="ARBA" id="ARBA00022989"/>
    </source>
</evidence>
<dbReference type="Pfam" id="PF01940">
    <property type="entry name" value="DUF92"/>
    <property type="match status" value="1"/>
</dbReference>
<name>A0A553IGN8_ACHLA</name>
<feature type="transmembrane region" description="Helical" evidence="6">
    <location>
        <begin position="107"/>
        <end position="129"/>
    </location>
</feature>
<dbReference type="PANTHER" id="PTHR13353:SF5">
    <property type="entry name" value="TRANSMEMBRANE PROTEIN 19"/>
    <property type="match status" value="1"/>
</dbReference>
<keyword evidence="4 6" id="KW-1133">Transmembrane helix</keyword>
<feature type="transmembrane region" description="Helical" evidence="6">
    <location>
        <begin position="81"/>
        <end position="101"/>
    </location>
</feature>
<accession>A0A553IGN8</accession>
<dbReference type="Proteomes" id="UP000315938">
    <property type="component" value="Unassembled WGS sequence"/>
</dbReference>
<evidence type="ECO:0000256" key="6">
    <source>
        <dbReference type="SAM" id="Phobius"/>
    </source>
</evidence>